<reference evidence="1 3" key="1">
    <citation type="journal article" date="2014" name="BMC Genomics">
        <title>Genome sequence of Anopheles sinensis provides insight into genetics basis of mosquito competence for malaria parasites.</title>
        <authorList>
            <person name="Zhou D."/>
            <person name="Zhang D."/>
            <person name="Ding G."/>
            <person name="Shi L."/>
            <person name="Hou Q."/>
            <person name="Ye Y."/>
            <person name="Xu Y."/>
            <person name="Zhou H."/>
            <person name="Xiong C."/>
            <person name="Li S."/>
            <person name="Yu J."/>
            <person name="Hong S."/>
            <person name="Yu X."/>
            <person name="Zou P."/>
            <person name="Chen C."/>
            <person name="Chang X."/>
            <person name="Wang W."/>
            <person name="Lv Y."/>
            <person name="Sun Y."/>
            <person name="Ma L."/>
            <person name="Shen B."/>
            <person name="Zhu C."/>
        </authorList>
    </citation>
    <scope>NUCLEOTIDE SEQUENCE [LARGE SCALE GENOMIC DNA]</scope>
</reference>
<protein>
    <submittedName>
        <fullName evidence="1 2">Uncharacterized protein</fullName>
    </submittedName>
</protein>
<dbReference type="Proteomes" id="UP000030765">
    <property type="component" value="Unassembled WGS sequence"/>
</dbReference>
<evidence type="ECO:0000313" key="2">
    <source>
        <dbReference type="EnsemblMetazoa" id="ASIC018774-PA"/>
    </source>
</evidence>
<proteinExistence type="predicted"/>
<reference evidence="2" key="2">
    <citation type="submission" date="2020-05" db="UniProtKB">
        <authorList>
            <consortium name="EnsemblMetazoa"/>
        </authorList>
    </citation>
    <scope>IDENTIFICATION</scope>
</reference>
<sequence length="113" mass="12817">MCRLCPTQSGTVWQPALMTQERCVRIGESDEPQLKGKRWPTVVWTRGFPRFPRKVCGSGFGGFIHRTIQQMVWSDGTGKYLCGRPSSTMLRDANSIYLLNCALERILLRKVGP</sequence>
<dbReference type="EnsemblMetazoa" id="ASIC018774-RA">
    <property type="protein sequence ID" value="ASIC018774-PA"/>
    <property type="gene ID" value="ASIC018774"/>
</dbReference>
<dbReference type="VEuPathDB" id="VectorBase:ASIC018774"/>
<dbReference type="AlphaFoldDB" id="A0A084WKI5"/>
<dbReference type="EMBL" id="ATLV01024122">
    <property type="status" value="NOT_ANNOTATED_CDS"/>
    <property type="molecule type" value="Genomic_DNA"/>
</dbReference>
<name>A0A084WKI5_ANOSI</name>
<evidence type="ECO:0000313" key="3">
    <source>
        <dbReference type="Proteomes" id="UP000030765"/>
    </source>
</evidence>
<dbReference type="EMBL" id="KE525349">
    <property type="protein sequence ID" value="KFB50729.1"/>
    <property type="molecule type" value="Genomic_DNA"/>
</dbReference>
<keyword evidence="3" id="KW-1185">Reference proteome</keyword>
<evidence type="ECO:0000313" key="1">
    <source>
        <dbReference type="EMBL" id="KFB50729.1"/>
    </source>
</evidence>
<gene>
    <name evidence="1" type="ORF">ZHAS_00018774</name>
</gene>
<accession>A0A084WKI5</accession>
<organism evidence="1">
    <name type="scientific">Anopheles sinensis</name>
    <name type="common">Mosquito</name>
    <dbReference type="NCBI Taxonomy" id="74873"/>
    <lineage>
        <taxon>Eukaryota</taxon>
        <taxon>Metazoa</taxon>
        <taxon>Ecdysozoa</taxon>
        <taxon>Arthropoda</taxon>
        <taxon>Hexapoda</taxon>
        <taxon>Insecta</taxon>
        <taxon>Pterygota</taxon>
        <taxon>Neoptera</taxon>
        <taxon>Endopterygota</taxon>
        <taxon>Diptera</taxon>
        <taxon>Nematocera</taxon>
        <taxon>Culicoidea</taxon>
        <taxon>Culicidae</taxon>
        <taxon>Anophelinae</taxon>
        <taxon>Anopheles</taxon>
    </lineage>
</organism>